<evidence type="ECO:0000259" key="7">
    <source>
        <dbReference type="PROSITE" id="PS50072"/>
    </source>
</evidence>
<sequence length="189" mass="20963">MNVDPLQTEPPTTGKIKLRTSMGDVTIALWSKEAPLACRNIVQLALEGYYEDQIFHRILPGFIVQTGDPTGTGRGGSSIFESEDNPEGEFKDEHHHRLKMTKRGLVAMANAGRPHSNESQFFITLGPTPELQGRHTIFGKVEGPGIYTILSISEVELEDKEVGRPRHPPKLLGIDVIQNPFDDIVPRIT</sequence>
<evidence type="ECO:0000256" key="2">
    <source>
        <dbReference type="ARBA" id="ARBA00004123"/>
    </source>
</evidence>
<organism evidence="8 9">
    <name type="scientific">Tilletiaria anomala (strain ATCC 24038 / CBS 436.72 / UBC 951)</name>
    <dbReference type="NCBI Taxonomy" id="1037660"/>
    <lineage>
        <taxon>Eukaryota</taxon>
        <taxon>Fungi</taxon>
        <taxon>Dikarya</taxon>
        <taxon>Basidiomycota</taxon>
        <taxon>Ustilaginomycotina</taxon>
        <taxon>Exobasidiomycetes</taxon>
        <taxon>Georgefischeriales</taxon>
        <taxon>Tilletiariaceae</taxon>
        <taxon>Tilletiaria</taxon>
    </lineage>
</organism>
<evidence type="ECO:0000313" key="9">
    <source>
        <dbReference type="Proteomes" id="UP000027361"/>
    </source>
</evidence>
<dbReference type="PRINTS" id="PR00153">
    <property type="entry name" value="CSAPPISMRASE"/>
</dbReference>
<dbReference type="SUPFAM" id="SSF50891">
    <property type="entry name" value="Cyclophilin-like"/>
    <property type="match status" value="1"/>
</dbReference>
<feature type="region of interest" description="Disordered" evidence="6">
    <location>
        <begin position="71"/>
        <end position="92"/>
    </location>
</feature>
<dbReference type="InterPro" id="IPR002130">
    <property type="entry name" value="Cyclophilin-type_PPIase_dom"/>
</dbReference>
<comment type="caution">
    <text evidence="8">The sequence shown here is derived from an EMBL/GenBank/DDBJ whole genome shotgun (WGS) entry which is preliminary data.</text>
</comment>
<evidence type="ECO:0000256" key="5">
    <source>
        <dbReference type="RuleBase" id="RU363019"/>
    </source>
</evidence>
<dbReference type="RefSeq" id="XP_013241131.1">
    <property type="nucleotide sequence ID" value="XM_013385677.1"/>
</dbReference>
<feature type="domain" description="PPIase cyclophilin-type" evidence="7">
    <location>
        <begin position="20"/>
        <end position="176"/>
    </location>
</feature>
<dbReference type="InterPro" id="IPR029000">
    <property type="entry name" value="Cyclophilin-like_dom_sf"/>
</dbReference>
<evidence type="ECO:0000256" key="1">
    <source>
        <dbReference type="ARBA" id="ARBA00000971"/>
    </source>
</evidence>
<protein>
    <recommendedName>
        <fullName evidence="5">Peptidyl-prolyl cis-trans isomerase</fullName>
        <shortName evidence="5">PPIase</shortName>
        <ecNumber evidence="5">5.2.1.8</ecNumber>
    </recommendedName>
</protein>
<evidence type="ECO:0000256" key="6">
    <source>
        <dbReference type="SAM" id="MobiDB-lite"/>
    </source>
</evidence>
<comment type="similarity">
    <text evidence="4">Belongs to the cyclophilin-type PPIase family. CWC27 subfamily.</text>
</comment>
<evidence type="ECO:0000256" key="4">
    <source>
        <dbReference type="ARBA" id="ARBA00038509"/>
    </source>
</evidence>
<dbReference type="OrthoDB" id="442970at2759"/>
<comment type="function">
    <text evidence="5">PPIases accelerate the folding of proteins. It catalyzes the cis-trans isomerization of proline imidic peptide bonds in oligopeptides.</text>
</comment>
<dbReference type="EMBL" id="JMSN01000101">
    <property type="protein sequence ID" value="KDN39695.1"/>
    <property type="molecule type" value="Genomic_DNA"/>
</dbReference>
<comment type="subcellular location">
    <subcellularLocation>
        <location evidence="2">Nucleus</location>
    </subcellularLocation>
</comment>
<keyword evidence="5" id="KW-0697">Rotamase</keyword>
<dbReference type="PANTHER" id="PTHR45625:SF6">
    <property type="entry name" value="SPLICEOSOME-ASSOCIATED PROTEIN CWC27 HOMOLOG"/>
    <property type="match status" value="1"/>
</dbReference>
<dbReference type="GO" id="GO:0071013">
    <property type="term" value="C:catalytic step 2 spliceosome"/>
    <property type="evidence" value="ECO:0007669"/>
    <property type="project" value="TreeGrafter"/>
</dbReference>
<accession>A0A066VM66</accession>
<feature type="non-terminal residue" evidence="8">
    <location>
        <position position="189"/>
    </location>
</feature>
<keyword evidence="5" id="KW-0413">Isomerase</keyword>
<dbReference type="Gene3D" id="2.40.100.10">
    <property type="entry name" value="Cyclophilin-like"/>
    <property type="match status" value="1"/>
</dbReference>
<gene>
    <name evidence="8" type="ORF">K437DRAFT_227828</name>
</gene>
<dbReference type="HOGENOM" id="CLU_012062_16_3_1"/>
<dbReference type="OMA" id="ASECDQD"/>
<dbReference type="GeneID" id="25262645"/>
<dbReference type="PANTHER" id="PTHR45625">
    <property type="entry name" value="PEPTIDYL-PROLYL CIS-TRANS ISOMERASE-RELATED"/>
    <property type="match status" value="1"/>
</dbReference>
<keyword evidence="3" id="KW-0539">Nucleus</keyword>
<dbReference type="EC" id="5.2.1.8" evidence="5"/>
<name>A0A066VM66_TILAU</name>
<dbReference type="Proteomes" id="UP000027361">
    <property type="component" value="Unassembled WGS sequence"/>
</dbReference>
<dbReference type="STRING" id="1037660.A0A066VM66"/>
<evidence type="ECO:0000256" key="3">
    <source>
        <dbReference type="ARBA" id="ARBA00023242"/>
    </source>
</evidence>
<keyword evidence="9" id="KW-1185">Reference proteome</keyword>
<comment type="catalytic activity">
    <reaction evidence="1 5">
        <text>[protein]-peptidylproline (omega=180) = [protein]-peptidylproline (omega=0)</text>
        <dbReference type="Rhea" id="RHEA:16237"/>
        <dbReference type="Rhea" id="RHEA-COMP:10747"/>
        <dbReference type="Rhea" id="RHEA-COMP:10748"/>
        <dbReference type="ChEBI" id="CHEBI:83833"/>
        <dbReference type="ChEBI" id="CHEBI:83834"/>
        <dbReference type="EC" id="5.2.1.8"/>
    </reaction>
</comment>
<reference evidence="8 9" key="1">
    <citation type="submission" date="2014-05" db="EMBL/GenBank/DDBJ databases">
        <title>Draft genome sequence of a rare smut relative, Tilletiaria anomala UBC 951.</title>
        <authorList>
            <consortium name="DOE Joint Genome Institute"/>
            <person name="Toome M."/>
            <person name="Kuo A."/>
            <person name="Henrissat B."/>
            <person name="Lipzen A."/>
            <person name="Tritt A."/>
            <person name="Yoshinaga Y."/>
            <person name="Zane M."/>
            <person name="Barry K."/>
            <person name="Grigoriev I.V."/>
            <person name="Spatafora J.W."/>
            <person name="Aimea M.C."/>
        </authorList>
    </citation>
    <scope>NUCLEOTIDE SEQUENCE [LARGE SCALE GENOMIC DNA]</scope>
    <source>
        <strain evidence="8 9">UBC 951</strain>
    </source>
</reference>
<evidence type="ECO:0000313" key="8">
    <source>
        <dbReference type="EMBL" id="KDN39695.1"/>
    </source>
</evidence>
<dbReference type="Pfam" id="PF00160">
    <property type="entry name" value="Pro_isomerase"/>
    <property type="match status" value="1"/>
</dbReference>
<proteinExistence type="inferred from homology"/>
<dbReference type="InParanoid" id="A0A066VM66"/>
<dbReference type="GO" id="GO:0003755">
    <property type="term" value="F:peptidyl-prolyl cis-trans isomerase activity"/>
    <property type="evidence" value="ECO:0007669"/>
    <property type="project" value="UniProtKB-UniRule"/>
</dbReference>
<dbReference type="PROSITE" id="PS50072">
    <property type="entry name" value="CSA_PPIASE_2"/>
    <property type="match status" value="1"/>
</dbReference>
<dbReference type="InterPro" id="IPR044666">
    <property type="entry name" value="Cyclophilin_A-like"/>
</dbReference>
<dbReference type="AlphaFoldDB" id="A0A066VM66"/>